<keyword evidence="2" id="KW-0560">Oxidoreductase</keyword>
<reference evidence="3 4" key="1">
    <citation type="submission" date="2018-06" db="EMBL/GenBank/DDBJ databases">
        <title>Genomic Encyclopedia of Type Strains, Phase IV (KMG-V): Genome sequencing to study the core and pangenomes of soil and plant-associated prokaryotes.</title>
        <authorList>
            <person name="Whitman W."/>
        </authorList>
    </citation>
    <scope>NUCLEOTIDE SEQUENCE [LARGE SCALE GENOMIC DNA]</scope>
    <source>
        <strain evidence="3 4">SRCL-318</strain>
    </source>
</reference>
<dbReference type="Gene3D" id="3.40.50.720">
    <property type="entry name" value="NAD(P)-binding Rossmann-like Domain"/>
    <property type="match status" value="1"/>
</dbReference>
<accession>A0A2V4U6Z7</accession>
<sequence length="265" mass="28089">MTYPFSIHSDEFTGKRVLVTGGTKGMGAAMVERFRISGARIATTARSEPDDVQEGVLFIKADISTSAGTSAIADRIDREWGGLDILVNNVGGTSTKRGDFEALTDEDWQTILDVNLLGAVRLDRVFLPDMMARNAGAIIHIGSVSHLLPFANSTLAYAASKAALRTYSKGLSKVAAPHGVRVNMISPGFIETTGAQGMIQDVARNQAIPEDAARKLIMDMLGGVPIGRTGMPEEVAELAAFLASERAGFVCGVDYVLDGGTIQTV</sequence>
<dbReference type="RefSeq" id="WP_110856534.1">
    <property type="nucleotide sequence ID" value="NZ_QJSQ01000022.1"/>
</dbReference>
<dbReference type="AlphaFoldDB" id="A0A2V4U6Z7"/>
<dbReference type="InterPro" id="IPR036291">
    <property type="entry name" value="NAD(P)-bd_dom_sf"/>
</dbReference>
<dbReference type="PANTHER" id="PTHR42760:SF133">
    <property type="entry name" value="3-OXOACYL-[ACYL-CARRIER-PROTEIN] REDUCTASE"/>
    <property type="match status" value="1"/>
</dbReference>
<name>A0A2V4U6Z7_9BURK</name>
<protein>
    <submittedName>
        <fullName evidence="3">NAD(P)-dependent dehydrogenase (Short-subunit alcohol dehydrogenase family)</fullName>
    </submittedName>
</protein>
<dbReference type="PROSITE" id="PS00061">
    <property type="entry name" value="ADH_SHORT"/>
    <property type="match status" value="1"/>
</dbReference>
<dbReference type="PRINTS" id="PR00081">
    <property type="entry name" value="GDHRDH"/>
</dbReference>
<evidence type="ECO:0000256" key="1">
    <source>
        <dbReference type="ARBA" id="ARBA00006484"/>
    </source>
</evidence>
<organism evidence="3 4">
    <name type="scientific">Paraburkholderia silvatlantica</name>
    <dbReference type="NCBI Taxonomy" id="321895"/>
    <lineage>
        <taxon>Bacteria</taxon>
        <taxon>Pseudomonadati</taxon>
        <taxon>Pseudomonadota</taxon>
        <taxon>Betaproteobacteria</taxon>
        <taxon>Burkholderiales</taxon>
        <taxon>Burkholderiaceae</taxon>
        <taxon>Paraburkholderia</taxon>
    </lineage>
</organism>
<comment type="caution">
    <text evidence="3">The sequence shown here is derived from an EMBL/GenBank/DDBJ whole genome shotgun (WGS) entry which is preliminary data.</text>
</comment>
<dbReference type="OrthoDB" id="8959163at2"/>
<evidence type="ECO:0000313" key="4">
    <source>
        <dbReference type="Proteomes" id="UP000247772"/>
    </source>
</evidence>
<dbReference type="PRINTS" id="PR00080">
    <property type="entry name" value="SDRFAMILY"/>
</dbReference>
<evidence type="ECO:0000313" key="3">
    <source>
        <dbReference type="EMBL" id="PYE18400.1"/>
    </source>
</evidence>
<dbReference type="GO" id="GO:0016616">
    <property type="term" value="F:oxidoreductase activity, acting on the CH-OH group of donors, NAD or NADP as acceptor"/>
    <property type="evidence" value="ECO:0007669"/>
    <property type="project" value="TreeGrafter"/>
</dbReference>
<gene>
    <name evidence="3" type="ORF">C7410_122102</name>
</gene>
<dbReference type="InterPro" id="IPR020904">
    <property type="entry name" value="Sc_DH/Rdtase_CS"/>
</dbReference>
<evidence type="ECO:0000256" key="2">
    <source>
        <dbReference type="ARBA" id="ARBA00023002"/>
    </source>
</evidence>
<dbReference type="Pfam" id="PF13561">
    <property type="entry name" value="adh_short_C2"/>
    <property type="match status" value="1"/>
</dbReference>
<dbReference type="FunFam" id="3.40.50.720:FF:000084">
    <property type="entry name" value="Short-chain dehydrogenase reductase"/>
    <property type="match status" value="1"/>
</dbReference>
<dbReference type="SUPFAM" id="SSF51735">
    <property type="entry name" value="NAD(P)-binding Rossmann-fold domains"/>
    <property type="match status" value="1"/>
</dbReference>
<dbReference type="NCBIfam" id="NF005095">
    <property type="entry name" value="PRK06523.1"/>
    <property type="match status" value="1"/>
</dbReference>
<dbReference type="InterPro" id="IPR002347">
    <property type="entry name" value="SDR_fam"/>
</dbReference>
<dbReference type="EMBL" id="QJSQ01000022">
    <property type="protein sequence ID" value="PYE18400.1"/>
    <property type="molecule type" value="Genomic_DNA"/>
</dbReference>
<proteinExistence type="inferred from homology"/>
<dbReference type="PANTHER" id="PTHR42760">
    <property type="entry name" value="SHORT-CHAIN DEHYDROGENASES/REDUCTASES FAMILY MEMBER"/>
    <property type="match status" value="1"/>
</dbReference>
<comment type="similarity">
    <text evidence="1">Belongs to the short-chain dehydrogenases/reductases (SDR) family.</text>
</comment>
<dbReference type="Proteomes" id="UP000247772">
    <property type="component" value="Unassembled WGS sequence"/>
</dbReference>